<dbReference type="AlphaFoldDB" id="A0A179UQ83"/>
<name>A0A179UQ83_BLAGS</name>
<protein>
    <submittedName>
        <fullName evidence="1">Uncharacterized protein</fullName>
    </submittedName>
</protein>
<sequence>MSASAARVAHVNLMTDTVIANLNTDTLRVILRSMLVADEQVAAPTTCSNISDTIYKERPFRYCFRLPTNLHQLHQPHLLHLLLQHSLLQSRRRNWRNYELLAEVVRQSRALQLNGRTFEGERLAEVLVAVDGDLVQALTAVQKVVTANNWGKTGEIPAARLQILLSLRTDLKECRERNEGLGVEFGFGRGSMMLENILSTMSE</sequence>
<dbReference type="EMBL" id="GG657458">
    <property type="protein sequence ID" value="OAT10030.1"/>
    <property type="molecule type" value="Genomic_DNA"/>
</dbReference>
<dbReference type="KEGG" id="bgh:BDBG_05712"/>
<dbReference type="GeneID" id="8503834"/>
<evidence type="ECO:0000313" key="1">
    <source>
        <dbReference type="EMBL" id="OAT10030.1"/>
    </source>
</evidence>
<dbReference type="OrthoDB" id="686384at2759"/>
<gene>
    <name evidence="1" type="ORF">BDBG_05712</name>
</gene>
<proteinExistence type="predicted"/>
<dbReference type="STRING" id="559298.A0A179UQ83"/>
<keyword evidence="2" id="KW-1185">Reference proteome</keyword>
<dbReference type="VEuPathDB" id="FungiDB:BDBG_05712"/>
<dbReference type="RefSeq" id="XP_002624204.2">
    <property type="nucleotide sequence ID" value="XM_002624158.2"/>
</dbReference>
<evidence type="ECO:0000313" key="2">
    <source>
        <dbReference type="Proteomes" id="UP000002038"/>
    </source>
</evidence>
<accession>A0A179UQ83</accession>
<organism evidence="1 2">
    <name type="scientific">Blastomyces gilchristii (strain SLH14081)</name>
    <name type="common">Blastomyces dermatitidis</name>
    <dbReference type="NCBI Taxonomy" id="559298"/>
    <lineage>
        <taxon>Eukaryota</taxon>
        <taxon>Fungi</taxon>
        <taxon>Dikarya</taxon>
        <taxon>Ascomycota</taxon>
        <taxon>Pezizomycotina</taxon>
        <taxon>Eurotiomycetes</taxon>
        <taxon>Eurotiomycetidae</taxon>
        <taxon>Onygenales</taxon>
        <taxon>Ajellomycetaceae</taxon>
        <taxon>Blastomyces</taxon>
    </lineage>
</organism>
<reference evidence="2" key="1">
    <citation type="journal article" date="2015" name="PLoS Genet.">
        <title>The dynamic genome and transcriptome of the human fungal pathogen Blastomyces and close relative Emmonsia.</title>
        <authorList>
            <person name="Munoz J.F."/>
            <person name="Gauthier G.M."/>
            <person name="Desjardins C.A."/>
            <person name="Gallo J.E."/>
            <person name="Holder J."/>
            <person name="Sullivan T.D."/>
            <person name="Marty A.J."/>
            <person name="Carmen J.C."/>
            <person name="Chen Z."/>
            <person name="Ding L."/>
            <person name="Gujja S."/>
            <person name="Magrini V."/>
            <person name="Misas E."/>
            <person name="Mitreva M."/>
            <person name="Priest M."/>
            <person name="Saif S."/>
            <person name="Whiston E.A."/>
            <person name="Young S."/>
            <person name="Zeng Q."/>
            <person name="Goldman W.E."/>
            <person name="Mardis E.R."/>
            <person name="Taylor J.W."/>
            <person name="McEwen J.G."/>
            <person name="Clay O.K."/>
            <person name="Klein B.S."/>
            <person name="Cuomo C.A."/>
        </authorList>
    </citation>
    <scope>NUCLEOTIDE SEQUENCE [LARGE SCALE GENOMIC DNA]</scope>
    <source>
        <strain evidence="2">SLH14081</strain>
    </source>
</reference>
<dbReference type="Proteomes" id="UP000002038">
    <property type="component" value="Unassembled WGS sequence"/>
</dbReference>